<dbReference type="OMA" id="HLECNMH"/>
<keyword evidence="9" id="KW-1185">Reference proteome</keyword>
<evidence type="ECO:0000256" key="3">
    <source>
        <dbReference type="ARBA" id="ARBA00022729"/>
    </source>
</evidence>
<proteinExistence type="predicted"/>
<dbReference type="Pfam" id="PF10222">
    <property type="entry name" value="DUF2152"/>
    <property type="match status" value="1"/>
</dbReference>
<evidence type="ECO:0000256" key="1">
    <source>
        <dbReference type="ARBA" id="ARBA00004479"/>
    </source>
</evidence>
<dbReference type="AlphaFoldDB" id="A0A913ZPE7"/>
<evidence type="ECO:0000256" key="5">
    <source>
        <dbReference type="ARBA" id="ARBA00023136"/>
    </source>
</evidence>
<dbReference type="InterPro" id="IPR018795">
    <property type="entry name" value="K2013-like"/>
</dbReference>
<keyword evidence="2 7" id="KW-0812">Transmembrane</keyword>
<accession>A0A913ZPE7</accession>
<keyword evidence="3" id="KW-0732">Signal</keyword>
<name>A0A913ZPE7_PATMI</name>
<dbReference type="Proteomes" id="UP000887568">
    <property type="component" value="Unplaced"/>
</dbReference>
<dbReference type="EnsemblMetazoa" id="XM_038197730.1">
    <property type="protein sequence ID" value="XP_038053658.1"/>
    <property type="gene ID" value="LOC119726121"/>
</dbReference>
<dbReference type="OrthoDB" id="10017443at2759"/>
<dbReference type="GO" id="GO:0016020">
    <property type="term" value="C:membrane"/>
    <property type="evidence" value="ECO:0007669"/>
    <property type="project" value="UniProtKB-SubCell"/>
</dbReference>
<organism evidence="8 9">
    <name type="scientific">Patiria miniata</name>
    <name type="common">Bat star</name>
    <name type="synonym">Asterina miniata</name>
    <dbReference type="NCBI Taxonomy" id="46514"/>
    <lineage>
        <taxon>Eukaryota</taxon>
        <taxon>Metazoa</taxon>
        <taxon>Echinodermata</taxon>
        <taxon>Eleutherozoa</taxon>
        <taxon>Asterozoa</taxon>
        <taxon>Asteroidea</taxon>
        <taxon>Valvatacea</taxon>
        <taxon>Valvatida</taxon>
        <taxon>Asterinidae</taxon>
        <taxon>Patiria</taxon>
    </lineage>
</organism>
<dbReference type="RefSeq" id="XP_038053658.1">
    <property type="nucleotide sequence ID" value="XM_038197730.1"/>
</dbReference>
<dbReference type="GeneID" id="119726121"/>
<comment type="subcellular location">
    <subcellularLocation>
        <location evidence="1">Membrane</location>
        <topology evidence="1">Single-pass type I membrane protein</topology>
    </subcellularLocation>
</comment>
<protein>
    <submittedName>
        <fullName evidence="8">Uncharacterized protein</fullName>
    </submittedName>
</protein>
<reference evidence="8" key="1">
    <citation type="submission" date="2022-11" db="UniProtKB">
        <authorList>
            <consortium name="EnsemblMetazoa"/>
        </authorList>
    </citation>
    <scope>IDENTIFICATION</scope>
</reference>
<feature type="transmembrane region" description="Helical" evidence="7">
    <location>
        <begin position="596"/>
        <end position="618"/>
    </location>
</feature>
<feature type="transmembrane region" description="Helical" evidence="7">
    <location>
        <begin position="21"/>
        <end position="41"/>
    </location>
</feature>
<evidence type="ECO:0000256" key="6">
    <source>
        <dbReference type="ARBA" id="ARBA00023180"/>
    </source>
</evidence>
<evidence type="ECO:0000313" key="9">
    <source>
        <dbReference type="Proteomes" id="UP000887568"/>
    </source>
</evidence>
<keyword evidence="4 7" id="KW-1133">Transmembrane helix</keyword>
<evidence type="ECO:0000256" key="4">
    <source>
        <dbReference type="ARBA" id="ARBA00022989"/>
    </source>
</evidence>
<sequence length="639" mass="71852">MALSNITKRLSGALATSRSRKLFLLAIFLLVLFGYIGPWVMHHNQTVKTTMGCLSLKLKELENDFTQVDAAVFHADNSDVRTDQVVPFVGNGNVGIVVNMFKPSGFLLRNEEQWLGVGMYRPLVTARLSALKDQSATVLHYRKAQVKRYQCYSVGESCVLVKTRTLIHRFRPMLMMQEIIVENNADQPVTLELSRTGPVKWKGSSTTSEMLKVDGKTRDYALTAGDLIVGSGTNGRVVTLVIAATAVQKKTEVPAKSVHRVEILTLVKYSAPLSASTPQLTAGLVDEVDEELFKVLHVDFQELVQEHEDAWSQQIWNTGLIQEPLAIPVRPHVPDELQHQLSHISAVHVFNILTTTVVYYMMSSTRAPLLMPSSSLQRKKEVIGALQQPGSCFNGQPTLFDESLWRPVRTDKEMAELLSHWQHVLYKHGCHTLLSVGVTGIMQAMMLSFLAGQFTERELSFHADPLLFRNKFHLHNIFYNTTFLHIDIDPSPGHEILISITSVQANGNKPINLYACGTGCEGTPILLSSSMQKLPLKWTVPQTPFLYISHDLKHLEYLKTKIIHFKHIYELDDRDVQPLVPVISDKNTHQGFQMPVFAWVIIITLIVIFHMFLLNLVYREYCSGSSSSLPKTSEKTSRA</sequence>
<dbReference type="PANTHER" id="PTHR31386:SF2">
    <property type="entry name" value="SIMILAR TO RIKEN CDNA 2510039O18"/>
    <property type="match status" value="1"/>
</dbReference>
<dbReference type="CTD" id="90231"/>
<evidence type="ECO:0000313" key="8">
    <source>
        <dbReference type="EnsemblMetazoa" id="XP_038053658.1"/>
    </source>
</evidence>
<evidence type="ECO:0000256" key="2">
    <source>
        <dbReference type="ARBA" id="ARBA00022692"/>
    </source>
</evidence>
<evidence type="ECO:0000256" key="7">
    <source>
        <dbReference type="SAM" id="Phobius"/>
    </source>
</evidence>
<dbReference type="PANTHER" id="PTHR31386">
    <property type="entry name" value="UNCHARACTERIZED PROTEIN KIAA2013"/>
    <property type="match status" value="1"/>
</dbReference>
<keyword evidence="6" id="KW-0325">Glycoprotein</keyword>
<keyword evidence="5 7" id="KW-0472">Membrane</keyword>